<sequence>MLACQDCERYLEAFLDQELDVKESLDMQAHLRECPACMELAEAERACRRFVREHVSEAPLPVAMKMQMIRRAMDGATGRTVATEPKVTWWEWLGTWIRPKDFALGMASAAAVLLVLFGPFSLGSKSEQTAESFHADKFLHEASMAYRANQRHPMPLEVSASDDKEVADWFSRKLTYSFKVPCITDNATKLMGGRLCRLLDRPSATFVYKRNGKDVMLFAFRGDGVSLPAKNLIPVQQGKELYFRDVSGRTVAAWQHGGIVYSMVGDLNRDEILKIAKTMHYR</sequence>
<dbReference type="Pfam" id="PF14285">
    <property type="entry name" value="DUF4367"/>
    <property type="match status" value="1"/>
</dbReference>
<name>W4LP66_ENTF1</name>
<evidence type="ECO:0000313" key="3">
    <source>
        <dbReference type="EMBL" id="ETW99848.1"/>
    </source>
</evidence>
<dbReference type="EMBL" id="AZHW01000398">
    <property type="protein sequence ID" value="ETW99848.1"/>
    <property type="molecule type" value="Genomic_DNA"/>
</dbReference>
<dbReference type="InterPro" id="IPR027383">
    <property type="entry name" value="Znf_put"/>
</dbReference>
<accession>W4LP66</accession>
<evidence type="ECO:0008006" key="5">
    <source>
        <dbReference type="Google" id="ProtNLM"/>
    </source>
</evidence>
<dbReference type="HOGENOM" id="CLU_088256_0_0_7"/>
<dbReference type="Proteomes" id="UP000019141">
    <property type="component" value="Unassembled WGS sequence"/>
</dbReference>
<organism evidence="3 4">
    <name type="scientific">Entotheonella factor</name>
    <dbReference type="NCBI Taxonomy" id="1429438"/>
    <lineage>
        <taxon>Bacteria</taxon>
        <taxon>Pseudomonadati</taxon>
        <taxon>Nitrospinota/Tectimicrobiota group</taxon>
        <taxon>Candidatus Tectimicrobiota</taxon>
        <taxon>Candidatus Entotheonellia</taxon>
        <taxon>Candidatus Entotheonellales</taxon>
        <taxon>Candidatus Entotheonellaceae</taxon>
        <taxon>Candidatus Entotheonella</taxon>
    </lineage>
</organism>
<dbReference type="Pfam" id="PF13490">
    <property type="entry name" value="zf-HC2"/>
    <property type="match status" value="1"/>
</dbReference>
<gene>
    <name evidence="3" type="ORF">ETSY1_13515</name>
</gene>
<reference evidence="3 4" key="1">
    <citation type="journal article" date="2014" name="Nature">
        <title>An environmental bacterial taxon with a large and distinct metabolic repertoire.</title>
        <authorList>
            <person name="Wilson M.C."/>
            <person name="Mori T."/>
            <person name="Ruckert C."/>
            <person name="Uria A.R."/>
            <person name="Helf M.J."/>
            <person name="Takada K."/>
            <person name="Gernert C."/>
            <person name="Steffens U.A."/>
            <person name="Heycke N."/>
            <person name="Schmitt S."/>
            <person name="Rinke C."/>
            <person name="Helfrich E.J."/>
            <person name="Brachmann A.O."/>
            <person name="Gurgui C."/>
            <person name="Wakimoto T."/>
            <person name="Kracht M."/>
            <person name="Crusemann M."/>
            <person name="Hentschel U."/>
            <person name="Abe I."/>
            <person name="Matsunaga S."/>
            <person name="Kalinowski J."/>
            <person name="Takeyama H."/>
            <person name="Piel J."/>
        </authorList>
    </citation>
    <scope>NUCLEOTIDE SEQUENCE [LARGE SCALE GENOMIC DNA]</scope>
    <source>
        <strain evidence="4">TSY1</strain>
    </source>
</reference>
<proteinExistence type="predicted"/>
<evidence type="ECO:0000313" key="4">
    <source>
        <dbReference type="Proteomes" id="UP000019141"/>
    </source>
</evidence>
<feature type="domain" description="Putative zinc-finger" evidence="1">
    <location>
        <begin position="4"/>
        <end position="37"/>
    </location>
</feature>
<dbReference type="InterPro" id="IPR025377">
    <property type="entry name" value="DUF4367"/>
</dbReference>
<comment type="caution">
    <text evidence="3">The sequence shown here is derived from an EMBL/GenBank/DDBJ whole genome shotgun (WGS) entry which is preliminary data.</text>
</comment>
<dbReference type="AlphaFoldDB" id="W4LP66"/>
<feature type="domain" description="DUF4367" evidence="2">
    <location>
        <begin position="235"/>
        <end position="279"/>
    </location>
</feature>
<keyword evidence="4" id="KW-1185">Reference proteome</keyword>
<protein>
    <recommendedName>
        <fullName evidence="5">Zinc-finger domain-containing protein</fullName>
    </recommendedName>
</protein>
<evidence type="ECO:0000259" key="1">
    <source>
        <dbReference type="Pfam" id="PF13490"/>
    </source>
</evidence>
<evidence type="ECO:0000259" key="2">
    <source>
        <dbReference type="Pfam" id="PF14285"/>
    </source>
</evidence>